<evidence type="ECO:0000256" key="2">
    <source>
        <dbReference type="PIRSR" id="PIRSR003170-2"/>
    </source>
</evidence>
<dbReference type="eggNOG" id="ENOG502QT8P">
    <property type="taxonomic scope" value="Eukaryota"/>
</dbReference>
<dbReference type="STRING" id="294747.C5MIM6"/>
<dbReference type="OrthoDB" id="37730at2759"/>
<keyword evidence="5" id="KW-1185">Reference proteome</keyword>
<accession>C5MIM6</accession>
<dbReference type="CDD" id="cd19358">
    <property type="entry name" value="TenA_E_Spr0628-like"/>
    <property type="match status" value="1"/>
</dbReference>
<dbReference type="EMBL" id="GG692404">
    <property type="protein sequence ID" value="EER30520.1"/>
    <property type="molecule type" value="Genomic_DNA"/>
</dbReference>
<feature type="active site" description="Proton donor" evidence="1">
    <location>
        <position position="213"/>
    </location>
</feature>
<evidence type="ECO:0000313" key="5">
    <source>
        <dbReference type="Proteomes" id="UP000002037"/>
    </source>
</evidence>
<gene>
    <name evidence="4" type="ORF">CTRG_05919</name>
</gene>
<dbReference type="PANTHER" id="PTHR43198:SF2">
    <property type="entry name" value="SI:CH1073-67J19.1-RELATED"/>
    <property type="match status" value="1"/>
</dbReference>
<dbReference type="InterPro" id="IPR050967">
    <property type="entry name" value="Thiamine_Salvage_TenA"/>
</dbReference>
<dbReference type="Proteomes" id="UP000002037">
    <property type="component" value="Unassembled WGS sequence"/>
</dbReference>
<dbReference type="InterPro" id="IPR004305">
    <property type="entry name" value="Thiaminase-2/PQQC"/>
</dbReference>
<dbReference type="GeneID" id="8296034"/>
<feature type="domain" description="Thiaminase-2/PQQC" evidence="3">
    <location>
        <begin position="9"/>
        <end position="221"/>
    </location>
</feature>
<proteinExistence type="predicted"/>
<dbReference type="Gene3D" id="1.20.910.10">
    <property type="entry name" value="Heme oxygenase-like"/>
    <property type="match status" value="1"/>
</dbReference>
<dbReference type="InterPro" id="IPR026285">
    <property type="entry name" value="TenA_E"/>
</dbReference>
<protein>
    <recommendedName>
        <fullName evidence="3">Thiaminase-2/PQQC domain-containing protein</fullName>
    </recommendedName>
</protein>
<reference evidence="4 5" key="1">
    <citation type="journal article" date="2009" name="Nature">
        <title>Evolution of pathogenicity and sexual reproduction in eight Candida genomes.</title>
        <authorList>
            <person name="Butler G."/>
            <person name="Rasmussen M.D."/>
            <person name="Lin M.F."/>
            <person name="Santos M.A."/>
            <person name="Sakthikumar S."/>
            <person name="Munro C.A."/>
            <person name="Rheinbay E."/>
            <person name="Grabherr M."/>
            <person name="Forche A."/>
            <person name="Reedy J.L."/>
            <person name="Agrafioti I."/>
            <person name="Arnaud M.B."/>
            <person name="Bates S."/>
            <person name="Brown A.J."/>
            <person name="Brunke S."/>
            <person name="Costanzo M.C."/>
            <person name="Fitzpatrick D.A."/>
            <person name="de Groot P.W."/>
            <person name="Harris D."/>
            <person name="Hoyer L.L."/>
            <person name="Hube B."/>
            <person name="Klis F.M."/>
            <person name="Kodira C."/>
            <person name="Lennard N."/>
            <person name="Logue M.E."/>
            <person name="Martin R."/>
            <person name="Neiman A.M."/>
            <person name="Nikolaou E."/>
            <person name="Quail M.A."/>
            <person name="Quinn J."/>
            <person name="Santos M.C."/>
            <person name="Schmitzberger F.F."/>
            <person name="Sherlock G."/>
            <person name="Shah P."/>
            <person name="Silverstein K.A."/>
            <person name="Skrzypek M.S."/>
            <person name="Soll D."/>
            <person name="Staggs R."/>
            <person name="Stansfield I."/>
            <person name="Stumpf M.P."/>
            <person name="Sudbery P.E."/>
            <person name="Srikantha T."/>
            <person name="Zeng Q."/>
            <person name="Berman J."/>
            <person name="Berriman M."/>
            <person name="Heitman J."/>
            <person name="Gow N.A."/>
            <person name="Lorenz M.C."/>
            <person name="Birren B.W."/>
            <person name="Kellis M."/>
            <person name="Cuomo C.A."/>
        </authorList>
    </citation>
    <scope>NUCLEOTIDE SEQUENCE [LARGE SCALE GENOMIC DNA]</scope>
    <source>
        <strain evidence="5">ATCC MYA-3404 / T1</strain>
    </source>
</reference>
<sequence length="225" mass="26491">MSVIERLLKEHNDIFQESIAHPLTNELCQGTLADYKLYTYLHQDLKYFQLGLNLFGKTLAYCDYPTAAIRLGKQIGFISSQENDYFTTTLKELTENSDLSKVKKLKEENLTLSSVTKYLDLLNYLTYESTSYIELITLLYVMEKTYLGWAQYNTERGIKKDLAYKHQEWINLHLDYAFEEWVNFLGSEVERVVKSEDDYKVCEAMFVKTVKLETEFFESCYSYSE</sequence>
<feature type="binding site" evidence="2">
    <location>
        <position position="82"/>
    </location>
    <ligand>
        <name>substrate</name>
    </ligand>
</feature>
<feature type="binding site" evidence="2">
    <location>
        <position position="143"/>
    </location>
    <ligand>
        <name>substrate</name>
    </ligand>
</feature>
<dbReference type="GO" id="GO:0006772">
    <property type="term" value="P:thiamine metabolic process"/>
    <property type="evidence" value="ECO:0007669"/>
    <property type="project" value="UniProtKB-ARBA"/>
</dbReference>
<organism evidence="4 5">
    <name type="scientific">Candida tropicalis (strain ATCC MYA-3404 / T1)</name>
    <name type="common">Yeast</name>
    <dbReference type="NCBI Taxonomy" id="294747"/>
    <lineage>
        <taxon>Eukaryota</taxon>
        <taxon>Fungi</taxon>
        <taxon>Dikarya</taxon>
        <taxon>Ascomycota</taxon>
        <taxon>Saccharomycotina</taxon>
        <taxon>Pichiomycetes</taxon>
        <taxon>Debaryomycetaceae</taxon>
        <taxon>Candida/Lodderomyces clade</taxon>
        <taxon>Candida</taxon>
    </lineage>
</organism>
<dbReference type="PANTHER" id="PTHR43198">
    <property type="entry name" value="BIFUNCTIONAL TH2 PROTEIN"/>
    <property type="match status" value="1"/>
</dbReference>
<dbReference type="GO" id="GO:0005829">
    <property type="term" value="C:cytosol"/>
    <property type="evidence" value="ECO:0007669"/>
    <property type="project" value="TreeGrafter"/>
</dbReference>
<evidence type="ECO:0000259" key="3">
    <source>
        <dbReference type="Pfam" id="PF03070"/>
    </source>
</evidence>
<dbReference type="SUPFAM" id="SSF48613">
    <property type="entry name" value="Heme oxygenase-like"/>
    <property type="match status" value="1"/>
</dbReference>
<feature type="binding site" evidence="2">
    <location>
        <position position="44"/>
    </location>
    <ligand>
        <name>substrate</name>
    </ligand>
</feature>
<evidence type="ECO:0000256" key="1">
    <source>
        <dbReference type="PIRSR" id="PIRSR003170-1"/>
    </source>
</evidence>
<dbReference type="AlphaFoldDB" id="C5MIM6"/>
<dbReference type="InterPro" id="IPR016084">
    <property type="entry name" value="Haem_Oase-like_multi-hlx"/>
</dbReference>
<dbReference type="Pfam" id="PF03070">
    <property type="entry name" value="TENA_THI-4"/>
    <property type="match status" value="1"/>
</dbReference>
<dbReference type="VEuPathDB" id="FungiDB:CTRG_05919"/>
<dbReference type="PIRSF" id="PIRSF003170">
    <property type="entry name" value="Pet18p"/>
    <property type="match status" value="1"/>
</dbReference>
<dbReference type="HOGENOM" id="CLU_077537_0_0_1"/>
<dbReference type="KEGG" id="ctp:CTRG_05919"/>
<name>C5MIM6_CANTT</name>
<dbReference type="RefSeq" id="XP_002546441.1">
    <property type="nucleotide sequence ID" value="XM_002546395.1"/>
</dbReference>
<evidence type="ECO:0000313" key="4">
    <source>
        <dbReference type="EMBL" id="EER30520.1"/>
    </source>
</evidence>